<evidence type="ECO:0000256" key="7">
    <source>
        <dbReference type="ARBA" id="ARBA00023273"/>
    </source>
</evidence>
<evidence type="ECO:0000259" key="9">
    <source>
        <dbReference type="Pfam" id="PF15311"/>
    </source>
</evidence>
<feature type="compositionally biased region" description="Basic and acidic residues" evidence="8">
    <location>
        <begin position="113"/>
        <end position="147"/>
    </location>
</feature>
<dbReference type="GO" id="GO:0030030">
    <property type="term" value="P:cell projection organization"/>
    <property type="evidence" value="ECO:0007669"/>
    <property type="project" value="UniProtKB-KW"/>
</dbReference>
<feature type="compositionally biased region" description="Low complexity" evidence="8">
    <location>
        <begin position="148"/>
        <end position="167"/>
    </location>
</feature>
<feature type="region of interest" description="Disordered" evidence="8">
    <location>
        <begin position="105"/>
        <end position="220"/>
    </location>
</feature>
<evidence type="ECO:0000256" key="8">
    <source>
        <dbReference type="SAM" id="MobiDB-lite"/>
    </source>
</evidence>
<evidence type="ECO:0000256" key="1">
    <source>
        <dbReference type="ARBA" id="ARBA00004114"/>
    </source>
</evidence>
<dbReference type="InterPro" id="IPR052319">
    <property type="entry name" value="Centriolar_ciliogenesis_assoc"/>
</dbReference>
<evidence type="ECO:0000313" key="11">
    <source>
        <dbReference type="Proteomes" id="UP001558652"/>
    </source>
</evidence>
<dbReference type="EMBL" id="JBFDAA010000002">
    <property type="protein sequence ID" value="KAL1139663.1"/>
    <property type="molecule type" value="Genomic_DNA"/>
</dbReference>
<gene>
    <name evidence="10" type="ORF">AAG570_006641</name>
</gene>
<dbReference type="GO" id="GO:0005814">
    <property type="term" value="C:centriole"/>
    <property type="evidence" value="ECO:0007669"/>
    <property type="project" value="UniProtKB-SubCell"/>
</dbReference>
<sequence length="334" mass="37469">MSVELDPREVLDNLYSLGYRNITPEQFKDFMKDLKKLIRHDQKKLERGVDSHRECGRYENPAPCKAAYPHPPDTFEYSGSTGVDVQGSRIPGHTCTCDKCECAAHRSNPTSSRRTDSEDCGPIHRPEFTKRENPLGEVHSCRGESFRAHPSPTLTSSSAASASYSPPRVRPCTSEPQSAAPSRLGCCTLESQSTAPPPKPAPPKNPPGSFIRPQGSVGQTQKCDPVALYHKYQSIWAKHPLPGEDPRANLRWSVRHRMMGPNQKQCTHEGTTQTENCQNPGRKIPCRRRVLLESDDFDTGRQEEEEDNDIVTAGIKDRPSKRRRILRVTTEVFI</sequence>
<dbReference type="Proteomes" id="UP001558652">
    <property type="component" value="Unassembled WGS sequence"/>
</dbReference>
<feature type="compositionally biased region" description="Polar residues" evidence="8">
    <location>
        <begin position="262"/>
        <end position="279"/>
    </location>
</feature>
<comment type="caution">
    <text evidence="10">The sequence shown here is derived from an EMBL/GenBank/DDBJ whole genome shotgun (WGS) entry which is preliminary data.</text>
</comment>
<evidence type="ECO:0000313" key="10">
    <source>
        <dbReference type="EMBL" id="KAL1139663.1"/>
    </source>
</evidence>
<accession>A0ABD0ZBL4</accession>
<dbReference type="InterPro" id="IPR027918">
    <property type="entry name" value="HYLS1_C_dom"/>
</dbReference>
<dbReference type="GO" id="GO:0005929">
    <property type="term" value="C:cilium"/>
    <property type="evidence" value="ECO:0007669"/>
    <property type="project" value="UniProtKB-SubCell"/>
</dbReference>
<feature type="compositionally biased region" description="Pro residues" evidence="8">
    <location>
        <begin position="195"/>
        <end position="206"/>
    </location>
</feature>
<keyword evidence="11" id="KW-1185">Reference proteome</keyword>
<evidence type="ECO:0000256" key="3">
    <source>
        <dbReference type="ARBA" id="ARBA00010091"/>
    </source>
</evidence>
<evidence type="ECO:0000256" key="6">
    <source>
        <dbReference type="ARBA" id="ARBA00023212"/>
    </source>
</evidence>
<name>A0ABD0ZBL4_9HEMI</name>
<feature type="domain" description="Centriolar and ciliogenesis-associated protein HYLS1 C-terminal" evidence="9">
    <location>
        <begin position="219"/>
        <end position="264"/>
    </location>
</feature>
<feature type="region of interest" description="Disordered" evidence="8">
    <location>
        <begin position="261"/>
        <end position="281"/>
    </location>
</feature>
<dbReference type="AlphaFoldDB" id="A0ABD0ZBL4"/>
<dbReference type="PANTHER" id="PTHR34174:SF1">
    <property type="entry name" value="CENTRIOLAR AND CILIOGENESIS-ASSOCIATED PROTEIN HYLS1"/>
    <property type="match status" value="1"/>
</dbReference>
<keyword evidence="4" id="KW-0963">Cytoplasm</keyword>
<comment type="subcellular location">
    <subcellularLocation>
        <location evidence="2">Cell projection</location>
        <location evidence="2">Cilium</location>
    </subcellularLocation>
    <subcellularLocation>
        <location evidence="1">Cytoplasm</location>
        <location evidence="1">Cytoskeleton</location>
        <location evidence="1">Microtubule organizing center</location>
        <location evidence="1">Centrosome</location>
        <location evidence="1">Centriole</location>
    </subcellularLocation>
</comment>
<keyword evidence="5" id="KW-0970">Cilium biogenesis/degradation</keyword>
<protein>
    <recommendedName>
        <fullName evidence="9">Centriolar and ciliogenesis-associated protein HYLS1 C-terminal domain-containing protein</fullName>
    </recommendedName>
</protein>
<keyword evidence="6" id="KW-0206">Cytoskeleton</keyword>
<organism evidence="10 11">
    <name type="scientific">Ranatra chinensis</name>
    <dbReference type="NCBI Taxonomy" id="642074"/>
    <lineage>
        <taxon>Eukaryota</taxon>
        <taxon>Metazoa</taxon>
        <taxon>Ecdysozoa</taxon>
        <taxon>Arthropoda</taxon>
        <taxon>Hexapoda</taxon>
        <taxon>Insecta</taxon>
        <taxon>Pterygota</taxon>
        <taxon>Neoptera</taxon>
        <taxon>Paraneoptera</taxon>
        <taxon>Hemiptera</taxon>
        <taxon>Heteroptera</taxon>
        <taxon>Panheteroptera</taxon>
        <taxon>Nepomorpha</taxon>
        <taxon>Nepidae</taxon>
        <taxon>Ranatrinae</taxon>
        <taxon>Ranatra</taxon>
    </lineage>
</organism>
<keyword evidence="7" id="KW-0966">Cell projection</keyword>
<reference evidence="10 11" key="1">
    <citation type="submission" date="2024-07" db="EMBL/GenBank/DDBJ databases">
        <title>Chromosome-level genome assembly of the water stick insect Ranatra chinensis (Heteroptera: Nepidae).</title>
        <authorList>
            <person name="Liu X."/>
        </authorList>
    </citation>
    <scope>NUCLEOTIDE SEQUENCE [LARGE SCALE GENOMIC DNA]</scope>
    <source>
        <strain evidence="10">Cailab_2021Rc</strain>
        <tissue evidence="10">Muscle</tissue>
    </source>
</reference>
<dbReference type="PANTHER" id="PTHR34174">
    <property type="entry name" value="HYDROLETHALUS SYNDROME PROTEIN 1"/>
    <property type="match status" value="1"/>
</dbReference>
<proteinExistence type="inferred from homology"/>
<evidence type="ECO:0000256" key="2">
    <source>
        <dbReference type="ARBA" id="ARBA00004138"/>
    </source>
</evidence>
<evidence type="ECO:0000256" key="5">
    <source>
        <dbReference type="ARBA" id="ARBA00022794"/>
    </source>
</evidence>
<comment type="similarity">
    <text evidence="3">Belongs to the HYLS1 family.</text>
</comment>
<dbReference type="Pfam" id="PF15311">
    <property type="entry name" value="HYLS1_C"/>
    <property type="match status" value="1"/>
</dbReference>
<evidence type="ECO:0000256" key="4">
    <source>
        <dbReference type="ARBA" id="ARBA00022490"/>
    </source>
</evidence>